<organism evidence="1">
    <name type="scientific">marine sediment metagenome</name>
    <dbReference type="NCBI Taxonomy" id="412755"/>
    <lineage>
        <taxon>unclassified sequences</taxon>
        <taxon>metagenomes</taxon>
        <taxon>ecological metagenomes</taxon>
    </lineage>
</organism>
<comment type="caution">
    <text evidence="1">The sequence shown here is derived from an EMBL/GenBank/DDBJ whole genome shotgun (WGS) entry which is preliminary data.</text>
</comment>
<dbReference type="AlphaFoldDB" id="X1JLU6"/>
<dbReference type="EMBL" id="BARU01049637">
    <property type="protein sequence ID" value="GAH95027.1"/>
    <property type="molecule type" value="Genomic_DNA"/>
</dbReference>
<gene>
    <name evidence="1" type="ORF">S03H2_72930</name>
</gene>
<sequence length="39" mass="4573">MDEPGIKLIVENYNYIGVVQHVFSLFKSRADKEKKIYSI</sequence>
<protein>
    <submittedName>
        <fullName evidence="1">Uncharacterized protein</fullName>
    </submittedName>
</protein>
<name>X1JLU6_9ZZZZ</name>
<evidence type="ECO:0000313" key="1">
    <source>
        <dbReference type="EMBL" id="GAH95027.1"/>
    </source>
</evidence>
<accession>X1JLU6</accession>
<proteinExistence type="predicted"/>
<feature type="non-terminal residue" evidence="1">
    <location>
        <position position="39"/>
    </location>
</feature>
<reference evidence="1" key="1">
    <citation type="journal article" date="2014" name="Front. Microbiol.">
        <title>High frequency of phylogenetically diverse reductive dehalogenase-homologous genes in deep subseafloor sedimentary metagenomes.</title>
        <authorList>
            <person name="Kawai M."/>
            <person name="Futagami T."/>
            <person name="Toyoda A."/>
            <person name="Takaki Y."/>
            <person name="Nishi S."/>
            <person name="Hori S."/>
            <person name="Arai W."/>
            <person name="Tsubouchi T."/>
            <person name="Morono Y."/>
            <person name="Uchiyama I."/>
            <person name="Ito T."/>
            <person name="Fujiyama A."/>
            <person name="Inagaki F."/>
            <person name="Takami H."/>
        </authorList>
    </citation>
    <scope>NUCLEOTIDE SEQUENCE</scope>
    <source>
        <strain evidence="1">Expedition CK06-06</strain>
    </source>
</reference>